<evidence type="ECO:0000313" key="2">
    <source>
        <dbReference type="Proteomes" id="UP000019089"/>
    </source>
</evidence>
<organism evidence="1 2">
    <name type="scientific">Pseudomonas syringae CC1557</name>
    <dbReference type="NCBI Taxonomy" id="1357279"/>
    <lineage>
        <taxon>Bacteria</taxon>
        <taxon>Pseudomonadati</taxon>
        <taxon>Pseudomonadota</taxon>
        <taxon>Gammaproteobacteria</taxon>
        <taxon>Pseudomonadales</taxon>
        <taxon>Pseudomonadaceae</taxon>
        <taxon>Pseudomonas</taxon>
        <taxon>Pseudomonas syringae</taxon>
    </lineage>
</organism>
<sequence>MFNPVQKNFIERQQVFPDDITMLSTIVVDNLVNSGTLKVRNP</sequence>
<dbReference type="STRING" id="1357279.N018_18265"/>
<accession>W0MYJ0</accession>
<reference evidence="1 2" key="1">
    <citation type="submission" date="2013-12" db="EMBL/GenBank/DDBJ databases">
        <title>Interactions Between Genome Architecture and Virulence Genes in Pseudomonas syringae, strain CC1557 as a model.</title>
        <authorList>
            <person name="Baltrus D."/>
            <person name="Hockett K."/>
            <person name="Karlsrud E."/>
            <person name="Dougherty K."/>
            <person name="Nishimura M."/>
        </authorList>
    </citation>
    <scope>NUCLEOTIDE SEQUENCE [LARGE SCALE GENOMIC DNA]</scope>
    <source>
        <strain evidence="1 2">CC1557</strain>
    </source>
</reference>
<evidence type="ECO:0000313" key="1">
    <source>
        <dbReference type="EMBL" id="AHG43654.1"/>
    </source>
</evidence>
<dbReference type="KEGG" id="psyr:N018_18265"/>
<dbReference type="HOGENOM" id="CLU_3256663_0_0_6"/>
<dbReference type="EMBL" id="CP007014">
    <property type="protein sequence ID" value="AHG43654.1"/>
    <property type="molecule type" value="Genomic_DNA"/>
</dbReference>
<gene>
    <name evidence="1" type="ORF">N018_18265</name>
</gene>
<dbReference type="AlphaFoldDB" id="W0MYJ0"/>
<name>W0MYJ0_PSESX</name>
<protein>
    <submittedName>
        <fullName evidence="1">Uncharacterized protein</fullName>
    </submittedName>
</protein>
<proteinExistence type="predicted"/>
<dbReference type="Proteomes" id="UP000019089">
    <property type="component" value="Chromosome"/>
</dbReference>